<dbReference type="GO" id="GO:0003964">
    <property type="term" value="F:RNA-directed DNA polymerase activity"/>
    <property type="evidence" value="ECO:0007669"/>
    <property type="project" value="UniProtKB-KW"/>
</dbReference>
<keyword evidence="2" id="KW-0808">Transferase</keyword>
<feature type="compositionally biased region" description="Basic and acidic residues" evidence="1">
    <location>
        <begin position="216"/>
        <end position="242"/>
    </location>
</feature>
<keyword evidence="3" id="KW-1185">Reference proteome</keyword>
<dbReference type="GO" id="GO:0008270">
    <property type="term" value="F:zinc ion binding"/>
    <property type="evidence" value="ECO:0007669"/>
    <property type="project" value="InterPro"/>
</dbReference>
<accession>A0AAV4I6Y0</accession>
<dbReference type="Proteomes" id="UP000762676">
    <property type="component" value="Unassembled WGS sequence"/>
</dbReference>
<keyword evidence="2" id="KW-0548">Nucleotidyltransferase</keyword>
<evidence type="ECO:0000313" key="2">
    <source>
        <dbReference type="EMBL" id="GFS04884.1"/>
    </source>
</evidence>
<dbReference type="Gene3D" id="4.10.60.10">
    <property type="entry name" value="Zinc finger, CCHC-type"/>
    <property type="match status" value="1"/>
</dbReference>
<organism evidence="2 3">
    <name type="scientific">Elysia marginata</name>
    <dbReference type="NCBI Taxonomy" id="1093978"/>
    <lineage>
        <taxon>Eukaryota</taxon>
        <taxon>Metazoa</taxon>
        <taxon>Spiralia</taxon>
        <taxon>Lophotrochozoa</taxon>
        <taxon>Mollusca</taxon>
        <taxon>Gastropoda</taxon>
        <taxon>Heterobranchia</taxon>
        <taxon>Euthyneura</taxon>
        <taxon>Panpulmonata</taxon>
        <taxon>Sacoglossa</taxon>
        <taxon>Placobranchoidea</taxon>
        <taxon>Plakobranchidae</taxon>
        <taxon>Elysia</taxon>
    </lineage>
</organism>
<dbReference type="AlphaFoldDB" id="A0AAV4I6Y0"/>
<reference evidence="2 3" key="1">
    <citation type="journal article" date="2021" name="Elife">
        <title>Chloroplast acquisition without the gene transfer in kleptoplastic sea slugs, Plakobranchus ocellatus.</title>
        <authorList>
            <person name="Maeda T."/>
            <person name="Takahashi S."/>
            <person name="Yoshida T."/>
            <person name="Shimamura S."/>
            <person name="Takaki Y."/>
            <person name="Nagai Y."/>
            <person name="Toyoda A."/>
            <person name="Suzuki Y."/>
            <person name="Arimoto A."/>
            <person name="Ishii H."/>
            <person name="Satoh N."/>
            <person name="Nishiyama T."/>
            <person name="Hasebe M."/>
            <person name="Maruyama T."/>
            <person name="Minagawa J."/>
            <person name="Obokata J."/>
            <person name="Shigenobu S."/>
        </authorList>
    </citation>
    <scope>NUCLEOTIDE SEQUENCE [LARGE SCALE GENOMIC DNA]</scope>
</reference>
<sequence length="293" mass="33027">MSEPSSTQPVFTTTRDLPDNVDTFDNFAAAEKAAGLGSVLGAQRIGALWRLYPVGREARLKLLVQGVTIKNQKIKLNSQNPFIIRGNDETPTTRLTVGDIPISYSNEMLENNLLKLGIKMRSKIAMEKVRDRSGKLTDWIIGRRIIWIEVPATALPTYTPIGPFKAMLYYREQKQLTCRRCLGSGHKTENCKNEEVCLTCKKPGHRKADGKCEGILDGKQRENGPSDKMGDGPLEDRKKFIEENGTEEEREDGEVGSEVEEEEVERIDGVDTMSVRWKMCWRKDRAALKPLIT</sequence>
<protein>
    <submittedName>
        <fullName evidence="2">Reverse transcriptase</fullName>
    </submittedName>
</protein>
<evidence type="ECO:0000313" key="3">
    <source>
        <dbReference type="Proteomes" id="UP000762676"/>
    </source>
</evidence>
<dbReference type="GO" id="GO:0003676">
    <property type="term" value="F:nucleic acid binding"/>
    <property type="evidence" value="ECO:0007669"/>
    <property type="project" value="InterPro"/>
</dbReference>
<keyword evidence="2" id="KW-0695">RNA-directed DNA polymerase</keyword>
<evidence type="ECO:0000256" key="1">
    <source>
        <dbReference type="SAM" id="MobiDB-lite"/>
    </source>
</evidence>
<gene>
    <name evidence="2" type="ORF">ElyMa_002923100</name>
</gene>
<feature type="region of interest" description="Disordered" evidence="1">
    <location>
        <begin position="216"/>
        <end position="266"/>
    </location>
</feature>
<feature type="compositionally biased region" description="Acidic residues" evidence="1">
    <location>
        <begin position="244"/>
        <end position="265"/>
    </location>
</feature>
<name>A0AAV4I6Y0_9GAST</name>
<dbReference type="EMBL" id="BMAT01006039">
    <property type="protein sequence ID" value="GFS04884.1"/>
    <property type="molecule type" value="Genomic_DNA"/>
</dbReference>
<proteinExistence type="predicted"/>
<dbReference type="SUPFAM" id="SSF57756">
    <property type="entry name" value="Retrovirus zinc finger-like domains"/>
    <property type="match status" value="1"/>
</dbReference>
<comment type="caution">
    <text evidence="2">The sequence shown here is derived from an EMBL/GenBank/DDBJ whole genome shotgun (WGS) entry which is preliminary data.</text>
</comment>
<dbReference type="InterPro" id="IPR036875">
    <property type="entry name" value="Znf_CCHC_sf"/>
</dbReference>